<feature type="transmembrane region" description="Helical" evidence="1">
    <location>
        <begin position="80"/>
        <end position="100"/>
    </location>
</feature>
<dbReference type="Pfam" id="PF26119">
    <property type="entry name" value="DUF8036"/>
    <property type="match status" value="1"/>
</dbReference>
<organism evidence="2 3">
    <name type="scientific">Natronococcus pandeyae</name>
    <dbReference type="NCBI Taxonomy" id="2055836"/>
    <lineage>
        <taxon>Archaea</taxon>
        <taxon>Methanobacteriati</taxon>
        <taxon>Methanobacteriota</taxon>
        <taxon>Stenosarchaea group</taxon>
        <taxon>Halobacteria</taxon>
        <taxon>Halobacteriales</taxon>
        <taxon>Natrialbaceae</taxon>
        <taxon>Natronococcus</taxon>
    </lineage>
</organism>
<dbReference type="AlphaFoldDB" id="A0A8J8Q8H5"/>
<comment type="caution">
    <text evidence="2">The sequence shown here is derived from an EMBL/GenBank/DDBJ whole genome shotgun (WGS) entry which is preliminary data.</text>
</comment>
<dbReference type="RefSeq" id="WP_148857275.1">
    <property type="nucleotide sequence ID" value="NZ_PHNJ01000003.1"/>
</dbReference>
<keyword evidence="3" id="KW-1185">Reference proteome</keyword>
<dbReference type="OrthoDB" id="205080at2157"/>
<feature type="transmembrane region" description="Helical" evidence="1">
    <location>
        <begin position="6"/>
        <end position="27"/>
    </location>
</feature>
<dbReference type="Proteomes" id="UP000766904">
    <property type="component" value="Unassembled WGS sequence"/>
</dbReference>
<sequence length="101" mass="11572">MSIWIDIARLSAAINVILLLGLGYVWVRNYLQFRSKHTLGLAVFAVLLLAENALALYYYLVDPTLSAWFATEVPAIAWRAMMFLHVLETLALLFLVWVTWD</sequence>
<evidence type="ECO:0000256" key="1">
    <source>
        <dbReference type="SAM" id="Phobius"/>
    </source>
</evidence>
<gene>
    <name evidence="2" type="ORF">CV102_07545</name>
</gene>
<keyword evidence="1" id="KW-0472">Membrane</keyword>
<proteinExistence type="predicted"/>
<reference evidence="2" key="1">
    <citation type="submission" date="2017-11" db="EMBL/GenBank/DDBJ databases">
        <authorList>
            <person name="Kajale S.C."/>
            <person name="Sharma A."/>
        </authorList>
    </citation>
    <scope>NUCLEOTIDE SEQUENCE</scope>
    <source>
        <strain evidence="2">LS1_42</strain>
    </source>
</reference>
<evidence type="ECO:0000313" key="3">
    <source>
        <dbReference type="Proteomes" id="UP000766904"/>
    </source>
</evidence>
<dbReference type="InterPro" id="IPR058349">
    <property type="entry name" value="DUF8036"/>
</dbReference>
<name>A0A8J8Q8H5_9EURY</name>
<protein>
    <submittedName>
        <fullName evidence="2">Uncharacterized protein</fullName>
    </submittedName>
</protein>
<keyword evidence="1" id="KW-0812">Transmembrane</keyword>
<keyword evidence="1" id="KW-1133">Transmembrane helix</keyword>
<accession>A0A8J8Q8H5</accession>
<feature type="transmembrane region" description="Helical" evidence="1">
    <location>
        <begin position="39"/>
        <end position="60"/>
    </location>
</feature>
<dbReference type="EMBL" id="PHNJ01000003">
    <property type="protein sequence ID" value="TYL39135.1"/>
    <property type="molecule type" value="Genomic_DNA"/>
</dbReference>
<evidence type="ECO:0000313" key="2">
    <source>
        <dbReference type="EMBL" id="TYL39135.1"/>
    </source>
</evidence>